<dbReference type="AlphaFoldDB" id="A0A7C3YZT9"/>
<dbReference type="Gene3D" id="3.40.50.150">
    <property type="entry name" value="Vaccinia Virus protein VP39"/>
    <property type="match status" value="1"/>
</dbReference>
<protein>
    <submittedName>
        <fullName evidence="2">Class I SAM-dependent methyltransferase</fullName>
    </submittedName>
</protein>
<reference evidence="2" key="1">
    <citation type="journal article" date="2020" name="mSystems">
        <title>Genome- and Community-Level Interaction Insights into Carbon Utilization and Element Cycling Functions of Hydrothermarchaeota in Hydrothermal Sediment.</title>
        <authorList>
            <person name="Zhou Z."/>
            <person name="Liu Y."/>
            <person name="Xu W."/>
            <person name="Pan J."/>
            <person name="Luo Z.H."/>
            <person name="Li M."/>
        </authorList>
    </citation>
    <scope>NUCLEOTIDE SEQUENCE [LARGE SCALE GENOMIC DNA]</scope>
    <source>
        <strain evidence="2">SpSt-897</strain>
    </source>
</reference>
<dbReference type="Pfam" id="PF13649">
    <property type="entry name" value="Methyltransf_25"/>
    <property type="match status" value="1"/>
</dbReference>
<accession>A0A7C3YZT9</accession>
<name>A0A7C3YZT9_9BACT</name>
<dbReference type="EMBL" id="DTMF01000056">
    <property type="protein sequence ID" value="HGF33186.1"/>
    <property type="molecule type" value="Genomic_DNA"/>
</dbReference>
<sequence>MTAPETQPEFRQRLAVETERLRAAYTRRQDGDRYSWFNPGHLFSMQARERRVLRLLRGLGLSRLEDQRFLEVGCYTGYWLGELVKWGARPENVTGIDIFPEFLARARSRQASRIGLVQANAAFLPFAAAAFDLVVQSTLFTSILDPVMKETVAGEMLRVLKPRGVILWYDYHVDNPWNPDVRGVKKREIHSLFPGCRIELHRVTLAPPLARVLAPYSFLLCSLLEKLRILNTHYLGVIKKAA</sequence>
<evidence type="ECO:0000313" key="2">
    <source>
        <dbReference type="EMBL" id="HGF33186.1"/>
    </source>
</evidence>
<dbReference type="InterPro" id="IPR029063">
    <property type="entry name" value="SAM-dependent_MTases_sf"/>
</dbReference>
<dbReference type="InterPro" id="IPR050508">
    <property type="entry name" value="Methyltransf_Superfamily"/>
</dbReference>
<comment type="caution">
    <text evidence="2">The sequence shown here is derived from an EMBL/GenBank/DDBJ whole genome shotgun (WGS) entry which is preliminary data.</text>
</comment>
<evidence type="ECO:0000259" key="1">
    <source>
        <dbReference type="Pfam" id="PF13649"/>
    </source>
</evidence>
<dbReference type="CDD" id="cd02440">
    <property type="entry name" value="AdoMet_MTases"/>
    <property type="match status" value="1"/>
</dbReference>
<keyword evidence="2" id="KW-0489">Methyltransferase</keyword>
<keyword evidence="2" id="KW-0808">Transferase</keyword>
<dbReference type="GO" id="GO:0032259">
    <property type="term" value="P:methylation"/>
    <property type="evidence" value="ECO:0007669"/>
    <property type="project" value="UniProtKB-KW"/>
</dbReference>
<gene>
    <name evidence="2" type="ORF">ENW96_02210</name>
</gene>
<organism evidence="2">
    <name type="scientific">Desulfobacca acetoxidans</name>
    <dbReference type="NCBI Taxonomy" id="60893"/>
    <lineage>
        <taxon>Bacteria</taxon>
        <taxon>Pseudomonadati</taxon>
        <taxon>Thermodesulfobacteriota</taxon>
        <taxon>Desulfobaccia</taxon>
        <taxon>Desulfobaccales</taxon>
        <taxon>Desulfobaccaceae</taxon>
        <taxon>Desulfobacca</taxon>
    </lineage>
</organism>
<dbReference type="GO" id="GO:0008168">
    <property type="term" value="F:methyltransferase activity"/>
    <property type="evidence" value="ECO:0007669"/>
    <property type="project" value="UniProtKB-KW"/>
</dbReference>
<proteinExistence type="predicted"/>
<dbReference type="InterPro" id="IPR041698">
    <property type="entry name" value="Methyltransf_25"/>
</dbReference>
<dbReference type="SUPFAM" id="SSF53335">
    <property type="entry name" value="S-adenosyl-L-methionine-dependent methyltransferases"/>
    <property type="match status" value="1"/>
</dbReference>
<feature type="domain" description="Methyltransferase" evidence="1">
    <location>
        <begin position="70"/>
        <end position="164"/>
    </location>
</feature>
<dbReference type="PANTHER" id="PTHR42912">
    <property type="entry name" value="METHYLTRANSFERASE"/>
    <property type="match status" value="1"/>
</dbReference>